<proteinExistence type="predicted"/>
<feature type="compositionally biased region" description="Gly residues" evidence="1">
    <location>
        <begin position="152"/>
        <end position="162"/>
    </location>
</feature>
<name>A0A7X6K4X0_9MICC</name>
<feature type="region of interest" description="Disordered" evidence="1">
    <location>
        <begin position="1"/>
        <end position="162"/>
    </location>
</feature>
<protein>
    <recommendedName>
        <fullName evidence="4">DUF5709 domain-containing protein</fullName>
    </recommendedName>
</protein>
<feature type="compositionally biased region" description="Basic and acidic residues" evidence="1">
    <location>
        <begin position="87"/>
        <end position="100"/>
    </location>
</feature>
<evidence type="ECO:0008006" key="4">
    <source>
        <dbReference type="Google" id="ProtNLM"/>
    </source>
</evidence>
<dbReference type="EMBL" id="JAAZSQ010000009">
    <property type="protein sequence ID" value="NKX55105.1"/>
    <property type="molecule type" value="Genomic_DNA"/>
</dbReference>
<accession>A0A7X6K4X0</accession>
<sequence>MTEEFDRATERETDPETGRAADRQADPQTDRTAAGETDPPAGQVADDAQRGNVGGQDTAQGAVEEQLTQTARENRVGDVGDLGNDLRLAEEQRLIEEQSHGRFPTGPGDRLREQGEGPGMDAAAEALDVPDEDLAGTPEADASDDEYHRGGTYPGGGSGDEA</sequence>
<gene>
    <name evidence="2" type="ORF">HGG74_11240</name>
</gene>
<evidence type="ECO:0000256" key="1">
    <source>
        <dbReference type="SAM" id="MobiDB-lite"/>
    </source>
</evidence>
<evidence type="ECO:0000313" key="2">
    <source>
        <dbReference type="EMBL" id="NKX55105.1"/>
    </source>
</evidence>
<comment type="caution">
    <text evidence="2">The sequence shown here is derived from an EMBL/GenBank/DDBJ whole genome shotgun (WGS) entry which is preliminary data.</text>
</comment>
<dbReference type="Proteomes" id="UP000544090">
    <property type="component" value="Unassembled WGS sequence"/>
</dbReference>
<feature type="compositionally biased region" description="Basic and acidic residues" evidence="1">
    <location>
        <begin position="1"/>
        <end position="29"/>
    </location>
</feature>
<reference evidence="2 3" key="1">
    <citation type="submission" date="2020-04" db="EMBL/GenBank/DDBJ databases">
        <title>Arthrobacter sp. nov.</title>
        <authorList>
            <person name="Liu S."/>
        </authorList>
    </citation>
    <scope>NUCLEOTIDE SEQUENCE [LARGE SCALE GENOMIC DNA]</scope>
    <source>
        <strain evidence="2 3">E918</strain>
    </source>
</reference>
<keyword evidence="3" id="KW-1185">Reference proteome</keyword>
<evidence type="ECO:0000313" key="3">
    <source>
        <dbReference type="Proteomes" id="UP000544090"/>
    </source>
</evidence>
<dbReference type="RefSeq" id="WP_168486433.1">
    <property type="nucleotide sequence ID" value="NZ_JAAZSQ010000009.1"/>
</dbReference>
<organism evidence="2 3">
    <name type="scientific">Arthrobacter mobilis</name>
    <dbReference type="NCBI Taxonomy" id="2724944"/>
    <lineage>
        <taxon>Bacteria</taxon>
        <taxon>Bacillati</taxon>
        <taxon>Actinomycetota</taxon>
        <taxon>Actinomycetes</taxon>
        <taxon>Micrococcales</taxon>
        <taxon>Micrococcaceae</taxon>
        <taxon>Arthrobacter</taxon>
    </lineage>
</organism>
<dbReference type="AlphaFoldDB" id="A0A7X6K4X0"/>